<comment type="caution">
    <text evidence="1">The sequence shown here is derived from an EMBL/GenBank/DDBJ whole genome shotgun (WGS) entry which is preliminary data.</text>
</comment>
<keyword evidence="2" id="KW-1185">Reference proteome</keyword>
<dbReference type="RefSeq" id="WP_344402051.1">
    <property type="nucleotide sequence ID" value="NZ_BAAASG010000009.1"/>
</dbReference>
<organism evidence="1 2">
    <name type="scientific">Streptomyces longisporus</name>
    <dbReference type="NCBI Taxonomy" id="1948"/>
    <lineage>
        <taxon>Bacteria</taxon>
        <taxon>Bacillati</taxon>
        <taxon>Actinomycetota</taxon>
        <taxon>Actinomycetes</taxon>
        <taxon>Kitasatosporales</taxon>
        <taxon>Streptomycetaceae</taxon>
        <taxon>Streptomyces</taxon>
    </lineage>
</organism>
<dbReference type="InterPro" id="IPR049253">
    <property type="entry name" value="DUF6886"/>
</dbReference>
<dbReference type="Proteomes" id="UP001501777">
    <property type="component" value="Unassembled WGS sequence"/>
</dbReference>
<evidence type="ECO:0000313" key="2">
    <source>
        <dbReference type="Proteomes" id="UP001501777"/>
    </source>
</evidence>
<evidence type="ECO:0000313" key="1">
    <source>
        <dbReference type="EMBL" id="GAA2497316.1"/>
    </source>
</evidence>
<dbReference type="EMBL" id="BAAASG010000009">
    <property type="protein sequence ID" value="GAA2497316.1"/>
    <property type="molecule type" value="Genomic_DNA"/>
</dbReference>
<reference evidence="1 2" key="1">
    <citation type="journal article" date="2019" name="Int. J. Syst. Evol. Microbiol.">
        <title>The Global Catalogue of Microorganisms (GCM) 10K type strain sequencing project: providing services to taxonomists for standard genome sequencing and annotation.</title>
        <authorList>
            <consortium name="The Broad Institute Genomics Platform"/>
            <consortium name="The Broad Institute Genome Sequencing Center for Infectious Disease"/>
            <person name="Wu L."/>
            <person name="Ma J."/>
        </authorList>
    </citation>
    <scope>NUCLEOTIDE SEQUENCE [LARGE SCALE GENOMIC DNA]</scope>
    <source>
        <strain evidence="1 2">JCM 4395</strain>
    </source>
</reference>
<dbReference type="Pfam" id="PF21820">
    <property type="entry name" value="DUF6886"/>
    <property type="match status" value="1"/>
</dbReference>
<proteinExistence type="predicted"/>
<accession>A0ABN3MA05</accession>
<sequence>MAADETAESSAAGAAIKVYILDRERIIGPGGGDRVHAVEYAWLEEIRDVRLCAYRFDFTPFRPIGEPVPRAHVADETVEPLGSPEPVGDLLALYAEAGSQLRVLDVLWPFSRLPHV</sequence>
<name>A0ABN3MA05_STRLO</name>
<gene>
    <name evidence="1" type="ORF">GCM10010276_43090</name>
</gene>
<protein>
    <submittedName>
        <fullName evidence="1">Uncharacterized protein</fullName>
    </submittedName>
</protein>